<evidence type="ECO:0000313" key="2">
    <source>
        <dbReference type="Proteomes" id="UP000520463"/>
    </source>
</evidence>
<sequence>TKAPNENPLWEMMQASFKVLNASYSNFTEHCWLYFGGRPPFYEATGVDTMPTQESSMNPTQCNWNTKREKITLTQVGGKGVCIG</sequence>
<dbReference type="InterPro" id="IPR018154">
    <property type="entry name" value="TLV/ENV_coat_polyprotein"/>
</dbReference>
<feature type="non-terminal residue" evidence="1">
    <location>
        <position position="84"/>
    </location>
</feature>
<accession>A0A7L0N8D5</accession>
<protein>
    <submittedName>
        <fullName evidence="1">ENV1 protein</fullName>
    </submittedName>
</protein>
<comment type="caution">
    <text evidence="1">The sequence shown here is derived from an EMBL/GenBank/DDBJ whole genome shotgun (WGS) entry which is preliminary data.</text>
</comment>
<reference evidence="1 2" key="1">
    <citation type="submission" date="2019-09" db="EMBL/GenBank/DDBJ databases">
        <title>Bird 10,000 Genomes (B10K) Project - Family phase.</title>
        <authorList>
            <person name="Zhang G."/>
        </authorList>
    </citation>
    <scope>NUCLEOTIDE SEQUENCE [LARGE SCALE GENOMIC DNA]</scope>
    <source>
        <strain evidence="1">B10K-DU-001-43</strain>
        <tissue evidence="1">Muscle</tissue>
    </source>
</reference>
<proteinExistence type="predicted"/>
<dbReference type="AlphaFoldDB" id="A0A7L0N8D5"/>
<evidence type="ECO:0000313" key="1">
    <source>
        <dbReference type="EMBL" id="NXK89766.1"/>
    </source>
</evidence>
<dbReference type="OrthoDB" id="9306952at2759"/>
<dbReference type="Pfam" id="PF00429">
    <property type="entry name" value="TLV_coat"/>
    <property type="match status" value="1"/>
</dbReference>
<keyword evidence="2" id="KW-1185">Reference proteome</keyword>
<feature type="non-terminal residue" evidence="1">
    <location>
        <position position="1"/>
    </location>
</feature>
<dbReference type="EMBL" id="VXAU01002055">
    <property type="protein sequence ID" value="NXK89766.1"/>
    <property type="molecule type" value="Genomic_DNA"/>
</dbReference>
<organism evidence="1 2">
    <name type="scientific">Formicarius rufipectus</name>
    <dbReference type="NCBI Taxonomy" id="1118560"/>
    <lineage>
        <taxon>Eukaryota</taxon>
        <taxon>Metazoa</taxon>
        <taxon>Chordata</taxon>
        <taxon>Craniata</taxon>
        <taxon>Vertebrata</taxon>
        <taxon>Euteleostomi</taxon>
        <taxon>Archelosauria</taxon>
        <taxon>Archosauria</taxon>
        <taxon>Dinosauria</taxon>
        <taxon>Saurischia</taxon>
        <taxon>Theropoda</taxon>
        <taxon>Coelurosauria</taxon>
        <taxon>Aves</taxon>
        <taxon>Neognathae</taxon>
        <taxon>Neoaves</taxon>
        <taxon>Telluraves</taxon>
        <taxon>Australaves</taxon>
        <taxon>Passeriformes</taxon>
        <taxon>Formicariidae</taxon>
        <taxon>Formicarius</taxon>
    </lineage>
</organism>
<gene>
    <name evidence="1" type="primary">Env1_3</name>
    <name evidence="1" type="ORF">FORRUF_R15265</name>
</gene>
<name>A0A7L0N8D5_9PASS</name>
<dbReference type="Proteomes" id="UP000520463">
    <property type="component" value="Unassembled WGS sequence"/>
</dbReference>